<proteinExistence type="predicted"/>
<sequence>MEGEQTSLSCSISKGPLEPVSVVWYRVADVKFNFSSGLPQSVDGGRELNKVYALVAPEPPMVTVLGASVGLVDGAHWKQPSWIGRAFFSLLSDPPALLLNRLDRSDSGRYVCKVTYRGENITGTSMSVTEAVAELFVAGVYKKERFAVCLQHSLLQDSSV</sequence>
<comment type="caution">
    <text evidence="1">The sequence shown here is derived from an EMBL/GenBank/DDBJ whole genome shotgun (WGS) entry which is preliminary data.</text>
</comment>
<evidence type="ECO:0000313" key="2">
    <source>
        <dbReference type="Proteomes" id="UP000821845"/>
    </source>
</evidence>
<evidence type="ECO:0000313" key="1">
    <source>
        <dbReference type="EMBL" id="KAH6944578.1"/>
    </source>
</evidence>
<reference evidence="1" key="1">
    <citation type="submission" date="2020-05" db="EMBL/GenBank/DDBJ databases">
        <title>Large-scale comparative analyses of tick genomes elucidate their genetic diversity and vector capacities.</title>
        <authorList>
            <person name="Jia N."/>
            <person name="Wang J."/>
            <person name="Shi W."/>
            <person name="Du L."/>
            <person name="Sun Y."/>
            <person name="Zhan W."/>
            <person name="Jiang J."/>
            <person name="Wang Q."/>
            <person name="Zhang B."/>
            <person name="Ji P."/>
            <person name="Sakyi L.B."/>
            <person name="Cui X."/>
            <person name="Yuan T."/>
            <person name="Jiang B."/>
            <person name="Yang W."/>
            <person name="Lam T.T.-Y."/>
            <person name="Chang Q."/>
            <person name="Ding S."/>
            <person name="Wang X."/>
            <person name="Zhu J."/>
            <person name="Ruan X."/>
            <person name="Zhao L."/>
            <person name="Wei J."/>
            <person name="Que T."/>
            <person name="Du C."/>
            <person name="Cheng J."/>
            <person name="Dai P."/>
            <person name="Han X."/>
            <person name="Huang E."/>
            <person name="Gao Y."/>
            <person name="Liu J."/>
            <person name="Shao H."/>
            <person name="Ye R."/>
            <person name="Li L."/>
            <person name="Wei W."/>
            <person name="Wang X."/>
            <person name="Wang C."/>
            <person name="Yang T."/>
            <person name="Huo Q."/>
            <person name="Li W."/>
            <person name="Guo W."/>
            <person name="Chen H."/>
            <person name="Zhou L."/>
            <person name="Ni X."/>
            <person name="Tian J."/>
            <person name="Zhou Y."/>
            <person name="Sheng Y."/>
            <person name="Liu T."/>
            <person name="Pan Y."/>
            <person name="Xia L."/>
            <person name="Li J."/>
            <person name="Zhao F."/>
            <person name="Cao W."/>
        </authorList>
    </citation>
    <scope>NUCLEOTIDE SEQUENCE</scope>
    <source>
        <strain evidence="1">Hyas-2018</strain>
    </source>
</reference>
<keyword evidence="2" id="KW-1185">Reference proteome</keyword>
<name>A0ACB7TBY7_HYAAI</name>
<dbReference type="Proteomes" id="UP000821845">
    <property type="component" value="Chromosome 1"/>
</dbReference>
<dbReference type="EMBL" id="CM023481">
    <property type="protein sequence ID" value="KAH6944578.1"/>
    <property type="molecule type" value="Genomic_DNA"/>
</dbReference>
<protein>
    <submittedName>
        <fullName evidence="1">Uncharacterized protein</fullName>
    </submittedName>
</protein>
<organism evidence="1 2">
    <name type="scientific">Hyalomma asiaticum</name>
    <name type="common">Tick</name>
    <dbReference type="NCBI Taxonomy" id="266040"/>
    <lineage>
        <taxon>Eukaryota</taxon>
        <taxon>Metazoa</taxon>
        <taxon>Ecdysozoa</taxon>
        <taxon>Arthropoda</taxon>
        <taxon>Chelicerata</taxon>
        <taxon>Arachnida</taxon>
        <taxon>Acari</taxon>
        <taxon>Parasitiformes</taxon>
        <taxon>Ixodida</taxon>
        <taxon>Ixodoidea</taxon>
        <taxon>Ixodidae</taxon>
        <taxon>Hyalomminae</taxon>
        <taxon>Hyalomma</taxon>
    </lineage>
</organism>
<gene>
    <name evidence="1" type="ORF">HPB50_004101</name>
</gene>
<accession>A0ACB7TBY7</accession>